<protein>
    <recommendedName>
        <fullName evidence="1">Beta-lactamase-related domain-containing protein</fullName>
    </recommendedName>
</protein>
<feature type="non-terminal residue" evidence="2">
    <location>
        <position position="121"/>
    </location>
</feature>
<dbReference type="Pfam" id="PF00144">
    <property type="entry name" value="Beta-lactamase"/>
    <property type="match status" value="1"/>
</dbReference>
<dbReference type="InterPro" id="IPR012338">
    <property type="entry name" value="Beta-lactam/transpept-like"/>
</dbReference>
<evidence type="ECO:0000259" key="1">
    <source>
        <dbReference type="Pfam" id="PF00144"/>
    </source>
</evidence>
<feature type="domain" description="Beta-lactamase-related" evidence="1">
    <location>
        <begin position="23"/>
        <end position="121"/>
    </location>
</feature>
<proteinExistence type="predicted"/>
<dbReference type="InterPro" id="IPR052907">
    <property type="entry name" value="Beta-lactamase/esterase"/>
</dbReference>
<accession>X1UMN7</accession>
<gene>
    <name evidence="2" type="ORF">S12H4_55004</name>
</gene>
<organism evidence="2">
    <name type="scientific">marine sediment metagenome</name>
    <dbReference type="NCBI Taxonomy" id="412755"/>
    <lineage>
        <taxon>unclassified sequences</taxon>
        <taxon>metagenomes</taxon>
        <taxon>ecological metagenomes</taxon>
    </lineage>
</organism>
<dbReference type="SUPFAM" id="SSF56601">
    <property type="entry name" value="beta-lactamase/transpeptidase-like"/>
    <property type="match status" value="1"/>
</dbReference>
<dbReference type="EMBL" id="BARW01035231">
    <property type="protein sequence ID" value="GAJ18784.1"/>
    <property type="molecule type" value="Genomic_DNA"/>
</dbReference>
<sequence>MGNKIEINGYCEERFEPVKEVFADNFKSDLDVGASLAATIEGKIVMDIWAGYSDEAQTRLWEQNTIVNVYSTTKVMTALCVLMLVDRGRIDLDAPVAKYWPEFAQAGKEKLPVRYLLSHTA</sequence>
<evidence type="ECO:0000313" key="2">
    <source>
        <dbReference type="EMBL" id="GAJ18784.1"/>
    </source>
</evidence>
<reference evidence="2" key="1">
    <citation type="journal article" date="2014" name="Front. Microbiol.">
        <title>High frequency of phylogenetically diverse reductive dehalogenase-homologous genes in deep subseafloor sedimentary metagenomes.</title>
        <authorList>
            <person name="Kawai M."/>
            <person name="Futagami T."/>
            <person name="Toyoda A."/>
            <person name="Takaki Y."/>
            <person name="Nishi S."/>
            <person name="Hori S."/>
            <person name="Arai W."/>
            <person name="Tsubouchi T."/>
            <person name="Morono Y."/>
            <person name="Uchiyama I."/>
            <person name="Ito T."/>
            <person name="Fujiyama A."/>
            <person name="Inagaki F."/>
            <person name="Takami H."/>
        </authorList>
    </citation>
    <scope>NUCLEOTIDE SEQUENCE</scope>
    <source>
        <strain evidence="2">Expedition CK06-06</strain>
    </source>
</reference>
<dbReference type="AlphaFoldDB" id="X1UMN7"/>
<dbReference type="Gene3D" id="3.40.710.10">
    <property type="entry name" value="DD-peptidase/beta-lactamase superfamily"/>
    <property type="match status" value="1"/>
</dbReference>
<dbReference type="PANTHER" id="PTHR43319">
    <property type="entry name" value="BETA-LACTAMASE-RELATED"/>
    <property type="match status" value="1"/>
</dbReference>
<dbReference type="PANTHER" id="PTHR43319:SF3">
    <property type="entry name" value="BETA-LACTAMASE-RELATED DOMAIN-CONTAINING PROTEIN"/>
    <property type="match status" value="1"/>
</dbReference>
<comment type="caution">
    <text evidence="2">The sequence shown here is derived from an EMBL/GenBank/DDBJ whole genome shotgun (WGS) entry which is preliminary data.</text>
</comment>
<dbReference type="InterPro" id="IPR001466">
    <property type="entry name" value="Beta-lactam-related"/>
</dbReference>
<name>X1UMN7_9ZZZZ</name>